<organism evidence="3">
    <name type="scientific">Haemonchus placei</name>
    <name type="common">Barber's pole worm</name>
    <dbReference type="NCBI Taxonomy" id="6290"/>
    <lineage>
        <taxon>Eukaryota</taxon>
        <taxon>Metazoa</taxon>
        <taxon>Ecdysozoa</taxon>
        <taxon>Nematoda</taxon>
        <taxon>Chromadorea</taxon>
        <taxon>Rhabditida</taxon>
        <taxon>Rhabditina</taxon>
        <taxon>Rhabditomorpha</taxon>
        <taxon>Strongyloidea</taxon>
        <taxon>Trichostrongylidae</taxon>
        <taxon>Haemonchus</taxon>
    </lineage>
</organism>
<keyword evidence="2" id="KW-1185">Reference proteome</keyword>
<gene>
    <name evidence="1" type="ORF">HPLM_LOCUS11522</name>
</gene>
<reference evidence="1 2" key="2">
    <citation type="submission" date="2018-11" db="EMBL/GenBank/DDBJ databases">
        <authorList>
            <consortium name="Pathogen Informatics"/>
        </authorList>
    </citation>
    <scope>NUCLEOTIDE SEQUENCE [LARGE SCALE GENOMIC DNA]</scope>
    <source>
        <strain evidence="1 2">MHpl1</strain>
    </source>
</reference>
<evidence type="ECO:0000313" key="1">
    <source>
        <dbReference type="EMBL" id="VDO43105.1"/>
    </source>
</evidence>
<accession>A0A0N4WKC9</accession>
<reference evidence="3" key="1">
    <citation type="submission" date="2017-02" db="UniProtKB">
        <authorList>
            <consortium name="WormBaseParasite"/>
        </authorList>
    </citation>
    <scope>IDENTIFICATION</scope>
</reference>
<evidence type="ECO:0000313" key="2">
    <source>
        <dbReference type="Proteomes" id="UP000268014"/>
    </source>
</evidence>
<dbReference type="OMA" id="HEERIGT"/>
<dbReference type="OrthoDB" id="7480412at2759"/>
<dbReference type="EMBL" id="UZAF01017592">
    <property type="protein sequence ID" value="VDO43105.1"/>
    <property type="molecule type" value="Genomic_DNA"/>
</dbReference>
<sequence>MRLEWEDMRVIVDGRYLHHLRFADDIMLITWNIEQAKRMLAEFDSTCEKIGWRGTELNEDDVHEERIGTWCSLYAKRNEFP</sequence>
<dbReference type="Proteomes" id="UP000268014">
    <property type="component" value="Unassembled WGS sequence"/>
</dbReference>
<proteinExistence type="predicted"/>
<dbReference type="WBParaSite" id="HPLM_0001153001-mRNA-1">
    <property type="protein sequence ID" value="HPLM_0001153001-mRNA-1"/>
    <property type="gene ID" value="HPLM_0001153001"/>
</dbReference>
<protein>
    <submittedName>
        <fullName evidence="3">Reverse transcriptase domain-containing protein</fullName>
    </submittedName>
</protein>
<dbReference type="AlphaFoldDB" id="A0A0N4WKC9"/>
<name>A0A0N4WKC9_HAEPC</name>
<evidence type="ECO:0000313" key="3">
    <source>
        <dbReference type="WBParaSite" id="HPLM_0001153001-mRNA-1"/>
    </source>
</evidence>